<evidence type="ECO:0000313" key="3">
    <source>
        <dbReference type="EMBL" id="TQE09801.1"/>
    </source>
</evidence>
<protein>
    <recommendedName>
        <fullName evidence="5">Acid phosphatase</fullName>
    </recommendedName>
</protein>
<feature type="chain" id="PRO_5021872719" description="Acid phosphatase" evidence="2">
    <location>
        <begin position="20"/>
        <end position="170"/>
    </location>
</feature>
<sequence>MGKLIGFLIFLSGLVVAAAAAATAYWNILKTRKTDSVELGDELKKYCESWRINVEVNSIRGLDVAPQECVGSCCTLEGDGKDAWIFYVDDTLFSTISYFKKHGFGREKLNGTCLEAWLREGKAPALEHTLKLFHEIKDSGIKIFLISSRREKLIIIISLGLDTMDGLVSH</sequence>
<evidence type="ECO:0000256" key="1">
    <source>
        <dbReference type="ARBA" id="ARBA00022729"/>
    </source>
</evidence>
<dbReference type="Proteomes" id="UP000315295">
    <property type="component" value="Unassembled WGS sequence"/>
</dbReference>
<dbReference type="InterPro" id="IPR023214">
    <property type="entry name" value="HAD_sf"/>
</dbReference>
<proteinExistence type="predicted"/>
<gene>
    <name evidence="3" type="ORF">C1H46_004575</name>
</gene>
<reference evidence="3 4" key="1">
    <citation type="journal article" date="2019" name="G3 (Bethesda)">
        <title>Sequencing of a Wild Apple (Malus baccata) Genome Unravels the Differences Between Cultivated and Wild Apple Species Regarding Disease Resistance and Cold Tolerance.</title>
        <authorList>
            <person name="Chen X."/>
        </authorList>
    </citation>
    <scope>NUCLEOTIDE SEQUENCE [LARGE SCALE GENOMIC DNA]</scope>
    <source>
        <strain evidence="4">cv. Shandingzi</strain>
        <tissue evidence="3">Leaves</tissue>
    </source>
</reference>
<dbReference type="SUPFAM" id="SSF56784">
    <property type="entry name" value="HAD-like"/>
    <property type="match status" value="1"/>
</dbReference>
<dbReference type="PANTHER" id="PTHR31284:SF57">
    <property type="entry name" value="ACID PHOSPHATASE"/>
    <property type="match status" value="1"/>
</dbReference>
<name>A0A540NFJ4_MALBA</name>
<dbReference type="InterPro" id="IPR005519">
    <property type="entry name" value="Acid_phosphat_B-like"/>
</dbReference>
<evidence type="ECO:0008006" key="5">
    <source>
        <dbReference type="Google" id="ProtNLM"/>
    </source>
</evidence>
<dbReference type="STRING" id="106549.A0A540NFJ4"/>
<comment type="caution">
    <text evidence="3">The sequence shown here is derived from an EMBL/GenBank/DDBJ whole genome shotgun (WGS) entry which is preliminary data.</text>
</comment>
<keyword evidence="4" id="KW-1185">Reference proteome</keyword>
<evidence type="ECO:0000313" key="4">
    <source>
        <dbReference type="Proteomes" id="UP000315295"/>
    </source>
</evidence>
<feature type="signal peptide" evidence="2">
    <location>
        <begin position="1"/>
        <end position="19"/>
    </location>
</feature>
<dbReference type="Gene3D" id="3.40.50.1000">
    <property type="entry name" value="HAD superfamily/HAD-like"/>
    <property type="match status" value="1"/>
</dbReference>
<dbReference type="Pfam" id="PF03767">
    <property type="entry name" value="Acid_phosphat_B"/>
    <property type="match status" value="1"/>
</dbReference>
<evidence type="ECO:0000256" key="2">
    <source>
        <dbReference type="SAM" id="SignalP"/>
    </source>
</evidence>
<organism evidence="3 4">
    <name type="scientific">Malus baccata</name>
    <name type="common">Siberian crab apple</name>
    <name type="synonym">Pyrus baccata</name>
    <dbReference type="NCBI Taxonomy" id="106549"/>
    <lineage>
        <taxon>Eukaryota</taxon>
        <taxon>Viridiplantae</taxon>
        <taxon>Streptophyta</taxon>
        <taxon>Embryophyta</taxon>
        <taxon>Tracheophyta</taxon>
        <taxon>Spermatophyta</taxon>
        <taxon>Magnoliopsida</taxon>
        <taxon>eudicotyledons</taxon>
        <taxon>Gunneridae</taxon>
        <taxon>Pentapetalae</taxon>
        <taxon>rosids</taxon>
        <taxon>fabids</taxon>
        <taxon>Rosales</taxon>
        <taxon>Rosaceae</taxon>
        <taxon>Amygdaloideae</taxon>
        <taxon>Maleae</taxon>
        <taxon>Malus</taxon>
    </lineage>
</organism>
<dbReference type="EMBL" id="VIEB01000052">
    <property type="protein sequence ID" value="TQE09801.1"/>
    <property type="molecule type" value="Genomic_DNA"/>
</dbReference>
<dbReference type="PANTHER" id="PTHR31284">
    <property type="entry name" value="ACID PHOSPHATASE-LIKE PROTEIN"/>
    <property type="match status" value="1"/>
</dbReference>
<dbReference type="InterPro" id="IPR036412">
    <property type="entry name" value="HAD-like_sf"/>
</dbReference>
<keyword evidence="1 2" id="KW-0732">Signal</keyword>
<dbReference type="AlphaFoldDB" id="A0A540NFJ4"/>
<accession>A0A540NFJ4</accession>